<organism evidence="1 2">
    <name type="scientific">Clonorchis sinensis</name>
    <name type="common">Chinese liver fluke</name>
    <dbReference type="NCBI Taxonomy" id="79923"/>
    <lineage>
        <taxon>Eukaryota</taxon>
        <taxon>Metazoa</taxon>
        <taxon>Spiralia</taxon>
        <taxon>Lophotrochozoa</taxon>
        <taxon>Platyhelminthes</taxon>
        <taxon>Trematoda</taxon>
        <taxon>Digenea</taxon>
        <taxon>Opisthorchiida</taxon>
        <taxon>Opisthorchiata</taxon>
        <taxon>Opisthorchiidae</taxon>
        <taxon>Clonorchis</taxon>
    </lineage>
</organism>
<dbReference type="AlphaFoldDB" id="G7Y912"/>
<dbReference type="Proteomes" id="UP000008909">
    <property type="component" value="Unassembled WGS sequence"/>
</dbReference>
<name>G7Y912_CLOSI</name>
<protein>
    <submittedName>
        <fullName evidence="1">Uncharacterized protein</fullName>
    </submittedName>
</protein>
<accession>G7Y912</accession>
<evidence type="ECO:0000313" key="1">
    <source>
        <dbReference type="EMBL" id="GAA49447.1"/>
    </source>
</evidence>
<reference key="2">
    <citation type="submission" date="2011-10" db="EMBL/GenBank/DDBJ databases">
        <title>The genome and transcriptome sequence of Clonorchis sinensis provide insights into the carcinogenic liver fluke.</title>
        <authorList>
            <person name="Wang X."/>
            <person name="Huang Y."/>
            <person name="Chen W."/>
            <person name="Liu H."/>
            <person name="Guo L."/>
            <person name="Chen Y."/>
            <person name="Luo F."/>
            <person name="Zhou W."/>
            <person name="Sun J."/>
            <person name="Mao Q."/>
            <person name="Liang P."/>
            <person name="Zhou C."/>
            <person name="Tian Y."/>
            <person name="Men J."/>
            <person name="Lv X."/>
            <person name="Huang L."/>
            <person name="Zhou J."/>
            <person name="Hu Y."/>
            <person name="Li R."/>
            <person name="Zhang F."/>
            <person name="Lei H."/>
            <person name="Li X."/>
            <person name="Hu X."/>
            <person name="Liang C."/>
            <person name="Xu J."/>
            <person name="Wu Z."/>
            <person name="Yu X."/>
        </authorList>
    </citation>
    <scope>NUCLEOTIDE SEQUENCE</scope>
    <source>
        <strain>Henan</strain>
    </source>
</reference>
<sequence length="133" mass="15931">MESHWQPSKYEFRTHDGVWHSFHNEAGAVRCFSKRAMISDIRHRYICIQIFEVTGHNYTCVERDMSRISSYTNAQHAIVDMRRNQYLVVYESCSHTPVLCTYGRYEREFRTQFEPTRHSKFRIGNHNNHTGLK</sequence>
<reference evidence="1" key="1">
    <citation type="journal article" date="2011" name="Genome Biol.">
        <title>The draft genome of the carcinogenic human liver fluke Clonorchis sinensis.</title>
        <authorList>
            <person name="Wang X."/>
            <person name="Chen W."/>
            <person name="Huang Y."/>
            <person name="Sun J."/>
            <person name="Men J."/>
            <person name="Liu H."/>
            <person name="Luo F."/>
            <person name="Guo L."/>
            <person name="Lv X."/>
            <person name="Deng C."/>
            <person name="Zhou C."/>
            <person name="Fan Y."/>
            <person name="Li X."/>
            <person name="Huang L."/>
            <person name="Hu Y."/>
            <person name="Liang C."/>
            <person name="Hu X."/>
            <person name="Xu J."/>
            <person name="Yu X."/>
        </authorList>
    </citation>
    <scope>NUCLEOTIDE SEQUENCE [LARGE SCALE GENOMIC DNA]</scope>
    <source>
        <strain evidence="1">Henan</strain>
    </source>
</reference>
<dbReference type="EMBL" id="DF142960">
    <property type="protein sequence ID" value="GAA49447.1"/>
    <property type="molecule type" value="Genomic_DNA"/>
</dbReference>
<evidence type="ECO:0000313" key="2">
    <source>
        <dbReference type="Proteomes" id="UP000008909"/>
    </source>
</evidence>
<keyword evidence="2" id="KW-1185">Reference proteome</keyword>
<proteinExistence type="predicted"/>
<gene>
    <name evidence="1" type="ORF">CLF_103078</name>
</gene>